<evidence type="ECO:0000259" key="1">
    <source>
        <dbReference type="Pfam" id="PF03992"/>
    </source>
</evidence>
<comment type="caution">
    <text evidence="2">The sequence shown here is derived from an EMBL/GenBank/DDBJ whole genome shotgun (WGS) entry which is preliminary data.</text>
</comment>
<dbReference type="Pfam" id="PF03992">
    <property type="entry name" value="ABM"/>
    <property type="match status" value="1"/>
</dbReference>
<dbReference type="InterPro" id="IPR011008">
    <property type="entry name" value="Dimeric_a/b-barrel"/>
</dbReference>
<gene>
    <name evidence="2" type="ORF">DCS_07531</name>
</gene>
<organism evidence="2 3">
    <name type="scientific">Drechmeria coniospora</name>
    <name type="common">Nematophagous fungus</name>
    <name type="synonym">Meria coniospora</name>
    <dbReference type="NCBI Taxonomy" id="98403"/>
    <lineage>
        <taxon>Eukaryota</taxon>
        <taxon>Fungi</taxon>
        <taxon>Dikarya</taxon>
        <taxon>Ascomycota</taxon>
        <taxon>Pezizomycotina</taxon>
        <taxon>Sordariomycetes</taxon>
        <taxon>Hypocreomycetidae</taxon>
        <taxon>Hypocreales</taxon>
        <taxon>Ophiocordycipitaceae</taxon>
        <taxon>Drechmeria</taxon>
    </lineage>
</organism>
<sequence length="246" mass="26684">MNHIIKQVPERHEFVQFATLTFRQGLQHSPSTPPLAFTHVSAQLQAVPGVKAIYLGQQMERPDHWTWAVCWASPAALDAYLASPIFDDWLDDFRATTDSYIFTKSLLRGDAAAALNAPCTEIFTAYGAPRSFLETRVKPLASRLSAGAVPGVRASAFGQFELLAEYGVLALAGITVSVIIGWDTYEAQRAQTDQEKLSNSSVHYARDDIKSVDLVIAPFPGTIVASLHPGITLANLAGLIPSIMSS</sequence>
<proteinExistence type="predicted"/>
<dbReference type="AlphaFoldDB" id="A0A151GEQ4"/>
<dbReference type="InParanoid" id="A0A151GEQ4"/>
<keyword evidence="3" id="KW-1185">Reference proteome</keyword>
<reference evidence="2 3" key="1">
    <citation type="journal article" date="2016" name="Sci. Rep.">
        <title>Insights into Adaptations to a Near-Obligate Nematode Endoparasitic Lifestyle from the Finished Genome of Drechmeria coniospora.</title>
        <authorList>
            <person name="Zhang L."/>
            <person name="Zhou Z."/>
            <person name="Guo Q."/>
            <person name="Fokkens L."/>
            <person name="Miskei M."/>
            <person name="Pocsi I."/>
            <person name="Zhang W."/>
            <person name="Chen M."/>
            <person name="Wang L."/>
            <person name="Sun Y."/>
            <person name="Donzelli B.G."/>
            <person name="Gibson D.M."/>
            <person name="Nelson D.R."/>
            <person name="Luo J.G."/>
            <person name="Rep M."/>
            <person name="Liu H."/>
            <person name="Yang S."/>
            <person name="Wang J."/>
            <person name="Krasnoff S.B."/>
            <person name="Xu Y."/>
            <person name="Molnar I."/>
            <person name="Lin M."/>
        </authorList>
    </citation>
    <scope>NUCLEOTIDE SEQUENCE [LARGE SCALE GENOMIC DNA]</scope>
    <source>
        <strain evidence="2 3">ARSEF 6962</strain>
    </source>
</reference>
<dbReference type="STRING" id="98403.A0A151GEQ4"/>
<feature type="domain" description="ABM" evidence="1">
    <location>
        <begin position="36"/>
        <end position="89"/>
    </location>
</feature>
<dbReference type="Proteomes" id="UP000076580">
    <property type="component" value="Chromosome 03"/>
</dbReference>
<name>A0A151GEQ4_DRECN</name>
<evidence type="ECO:0000313" key="2">
    <source>
        <dbReference type="EMBL" id="KYK55568.1"/>
    </source>
</evidence>
<dbReference type="RefSeq" id="XP_040654920.1">
    <property type="nucleotide sequence ID" value="XM_040804816.1"/>
</dbReference>
<dbReference type="GeneID" id="63720174"/>
<dbReference type="Gene3D" id="3.30.70.100">
    <property type="match status" value="1"/>
</dbReference>
<protein>
    <recommendedName>
        <fullName evidence="1">ABM domain-containing protein</fullName>
    </recommendedName>
</protein>
<evidence type="ECO:0000313" key="3">
    <source>
        <dbReference type="Proteomes" id="UP000076580"/>
    </source>
</evidence>
<accession>A0A151GEQ4</accession>
<dbReference type="InterPro" id="IPR007138">
    <property type="entry name" value="ABM_dom"/>
</dbReference>
<dbReference type="EMBL" id="LAYC01000003">
    <property type="protein sequence ID" value="KYK55568.1"/>
    <property type="molecule type" value="Genomic_DNA"/>
</dbReference>
<dbReference type="SUPFAM" id="SSF54909">
    <property type="entry name" value="Dimeric alpha+beta barrel"/>
    <property type="match status" value="1"/>
</dbReference>